<proteinExistence type="predicted"/>
<comment type="function">
    <text evidence="1">Catalyzes the decarboxylation of orotidine 5'-monophosphate (OMP) to uridine 5'-monophosphate (UMP).</text>
</comment>
<feature type="active site" description="For OMPdecase activity" evidence="7">
    <location>
        <position position="5"/>
    </location>
</feature>
<evidence type="ECO:0000256" key="3">
    <source>
        <dbReference type="ARBA" id="ARBA00012321"/>
    </source>
</evidence>
<dbReference type="InterPro" id="IPR013785">
    <property type="entry name" value="Aldolase_TIM"/>
</dbReference>
<feature type="domain" description="Orotidine 5'-phosphate decarboxylase" evidence="9">
    <location>
        <begin position="1"/>
        <end position="159"/>
    </location>
</feature>
<evidence type="ECO:0000256" key="2">
    <source>
        <dbReference type="ARBA" id="ARBA00004861"/>
    </source>
</evidence>
<dbReference type="SMART" id="SM00934">
    <property type="entry name" value="OMPdecase"/>
    <property type="match status" value="1"/>
</dbReference>
<feature type="binding site" evidence="8">
    <location>
        <position position="144"/>
    </location>
    <ligand>
        <name>substrate</name>
    </ligand>
</feature>
<dbReference type="PANTHER" id="PTHR19278:SF9">
    <property type="entry name" value="URIDINE 5'-MONOPHOSPHATE SYNTHASE"/>
    <property type="match status" value="1"/>
</dbReference>
<dbReference type="CDD" id="cd04725">
    <property type="entry name" value="OMP_decarboxylase_like"/>
    <property type="match status" value="1"/>
</dbReference>
<dbReference type="Proteomes" id="UP000217838">
    <property type="component" value="Unassembled WGS sequence"/>
</dbReference>
<dbReference type="SUPFAM" id="SSF51366">
    <property type="entry name" value="Ribulose-phoshate binding barrel"/>
    <property type="match status" value="1"/>
</dbReference>
<dbReference type="InterPro" id="IPR011060">
    <property type="entry name" value="RibuloseP-bd_barrel"/>
</dbReference>
<dbReference type="GO" id="GO:0004588">
    <property type="term" value="F:orotate phosphoribosyltransferase activity"/>
    <property type="evidence" value="ECO:0007669"/>
    <property type="project" value="TreeGrafter"/>
</dbReference>
<evidence type="ECO:0000256" key="7">
    <source>
        <dbReference type="PIRSR" id="PIRSR614732-1"/>
    </source>
</evidence>
<evidence type="ECO:0000259" key="9">
    <source>
        <dbReference type="SMART" id="SM00934"/>
    </source>
</evidence>
<feature type="active site" description="For OMPdecase activity" evidence="7">
    <location>
        <position position="7"/>
    </location>
</feature>
<keyword evidence="6" id="KW-0456">Lyase</keyword>
<dbReference type="Pfam" id="PF00215">
    <property type="entry name" value="OMPdecase"/>
    <property type="match status" value="1"/>
</dbReference>
<dbReference type="EC" id="4.1.1.23" evidence="3"/>
<keyword evidence="4" id="KW-0210">Decarboxylase</keyword>
<dbReference type="GO" id="GO:0044205">
    <property type="term" value="P:'de novo' UMP biosynthetic process"/>
    <property type="evidence" value="ECO:0007669"/>
    <property type="project" value="UniProtKB-UniPathway"/>
</dbReference>
<evidence type="ECO:0000256" key="4">
    <source>
        <dbReference type="ARBA" id="ARBA00022793"/>
    </source>
</evidence>
<sequence length="175" mass="19084">MIFEDRKFADIGAISGKQYQYGIYKISDWSDITNAHIVPGPGIIEGLKQVGLPKGRGLLLLAEMSSSGTMAKGEYTQTAVAYAKEHKDFVIGFISMGKLTDDPAFIHMTPGVKKQKGTDALGQQYKTVESVILENGSDIIIVGRGIYAAEDPKKEAADYQSLGYNAYLKRLASRD</sequence>
<dbReference type="GO" id="GO:0006207">
    <property type="term" value="P:'de novo' pyrimidine nucleobase biosynthetic process"/>
    <property type="evidence" value="ECO:0007669"/>
    <property type="project" value="InterPro"/>
</dbReference>
<comment type="pathway">
    <text evidence="2">Pyrimidine metabolism; UMP biosynthesis via de novo pathway; UMP from orotate: step 2/2.</text>
</comment>
<dbReference type="UniPathway" id="UPA00070">
    <property type="reaction ID" value="UER00120"/>
</dbReference>
<feature type="binding site" evidence="8">
    <location>
        <position position="123"/>
    </location>
    <ligand>
        <name>substrate</name>
    </ligand>
</feature>
<evidence type="ECO:0000256" key="8">
    <source>
        <dbReference type="PIRSR" id="PIRSR614732-2"/>
    </source>
</evidence>
<evidence type="ECO:0000313" key="10">
    <source>
        <dbReference type="EMBL" id="PCI95156.1"/>
    </source>
</evidence>
<dbReference type="PANTHER" id="PTHR19278">
    <property type="entry name" value="OROTATE PHOSPHORIBOSYLTRANSFERASE"/>
    <property type="match status" value="1"/>
</dbReference>
<evidence type="ECO:0000256" key="6">
    <source>
        <dbReference type="ARBA" id="ARBA00023239"/>
    </source>
</evidence>
<reference evidence="11" key="1">
    <citation type="submission" date="2017-08" db="EMBL/GenBank/DDBJ databases">
        <title>A dynamic microbial community with high functional redundancy inhabits the cold, oxic subseafloor aquifer.</title>
        <authorList>
            <person name="Tully B.J."/>
            <person name="Wheat C.G."/>
            <person name="Glazer B.T."/>
            <person name="Huber J.A."/>
        </authorList>
    </citation>
    <scope>NUCLEOTIDE SEQUENCE [LARGE SCALE GENOMIC DNA]</scope>
</reference>
<accession>A0A2A4YK08</accession>
<dbReference type="InterPro" id="IPR014732">
    <property type="entry name" value="OMPdecase"/>
</dbReference>
<protein>
    <recommendedName>
        <fullName evidence="3">orotidine-5'-phosphate decarboxylase</fullName>
        <ecNumber evidence="3">4.1.1.23</ecNumber>
    </recommendedName>
</protein>
<dbReference type="InterPro" id="IPR001754">
    <property type="entry name" value="OMPdeCOase_dom"/>
</dbReference>
<dbReference type="AlphaFoldDB" id="A0A2A4YK08"/>
<evidence type="ECO:0000256" key="1">
    <source>
        <dbReference type="ARBA" id="ARBA00002356"/>
    </source>
</evidence>
<comment type="caution">
    <text evidence="10">The sequence shown here is derived from an EMBL/GenBank/DDBJ whole genome shotgun (WGS) entry which is preliminary data.</text>
</comment>
<gene>
    <name evidence="10" type="primary">pyrF</name>
    <name evidence="10" type="ORF">COB11_02865</name>
</gene>
<dbReference type="GO" id="GO:0004590">
    <property type="term" value="F:orotidine-5'-phosphate decarboxylase activity"/>
    <property type="evidence" value="ECO:0007669"/>
    <property type="project" value="UniProtKB-EC"/>
</dbReference>
<evidence type="ECO:0000313" key="11">
    <source>
        <dbReference type="Proteomes" id="UP000217838"/>
    </source>
</evidence>
<dbReference type="EMBL" id="NVUU01000027">
    <property type="protein sequence ID" value="PCI95156.1"/>
    <property type="molecule type" value="Genomic_DNA"/>
</dbReference>
<feature type="binding site" evidence="8">
    <location>
        <position position="65"/>
    </location>
    <ligand>
        <name>substrate</name>
    </ligand>
</feature>
<feature type="active site" description="For OMPdecase activity" evidence="7">
    <location>
        <position position="10"/>
    </location>
</feature>
<name>A0A2A4YK08_UNCAE</name>
<evidence type="ECO:0000256" key="5">
    <source>
        <dbReference type="ARBA" id="ARBA00022975"/>
    </source>
</evidence>
<dbReference type="NCBIfam" id="TIGR01740">
    <property type="entry name" value="pyrF"/>
    <property type="match status" value="1"/>
</dbReference>
<keyword evidence="5" id="KW-0665">Pyrimidine biosynthesis</keyword>
<feature type="binding site" evidence="8">
    <location>
        <position position="143"/>
    </location>
    <ligand>
        <name>substrate</name>
    </ligand>
</feature>
<dbReference type="Gene3D" id="3.20.20.70">
    <property type="entry name" value="Aldolase class I"/>
    <property type="match status" value="1"/>
</dbReference>
<organism evidence="10 11">
    <name type="scientific">Aerophobetes bacterium</name>
    <dbReference type="NCBI Taxonomy" id="2030807"/>
    <lineage>
        <taxon>Bacteria</taxon>
        <taxon>Candidatus Aerophobota</taxon>
    </lineage>
</organism>